<comment type="caution">
    <text evidence="1">The sequence shown here is derived from an EMBL/GenBank/DDBJ whole genome shotgun (WGS) entry which is preliminary data.</text>
</comment>
<sequence>MNAGRRKDAAPLWAAYVLYPAYRSKNGHINTLAERLQGCFQYSMNGAKPAADSEIIVALESYMYWLAKGAPTGVKLQGQGFARLSEPARKADYTPAGGRLRAEGKVLTK</sequence>
<dbReference type="SUPFAM" id="SSF46626">
    <property type="entry name" value="Cytochrome c"/>
    <property type="match status" value="1"/>
</dbReference>
<protein>
    <submittedName>
        <fullName evidence="1">Uncharacterized protein</fullName>
    </submittedName>
</protein>
<evidence type="ECO:0000313" key="1">
    <source>
        <dbReference type="EMBL" id="TCT09570.1"/>
    </source>
</evidence>
<dbReference type="Proteomes" id="UP000295525">
    <property type="component" value="Unassembled WGS sequence"/>
</dbReference>
<keyword evidence="2" id="KW-1185">Reference proteome</keyword>
<dbReference type="InterPro" id="IPR036909">
    <property type="entry name" value="Cyt_c-like_dom_sf"/>
</dbReference>
<dbReference type="Gene3D" id="1.10.760.10">
    <property type="entry name" value="Cytochrome c-like domain"/>
    <property type="match status" value="1"/>
</dbReference>
<dbReference type="AlphaFoldDB" id="A0A4R3M875"/>
<gene>
    <name evidence="1" type="ORF">EDC26_103189</name>
</gene>
<proteinExistence type="predicted"/>
<organism evidence="1 2">
    <name type="scientific">Paralcaligenes ureilyticus</name>
    <dbReference type="NCBI Taxonomy" id="627131"/>
    <lineage>
        <taxon>Bacteria</taxon>
        <taxon>Pseudomonadati</taxon>
        <taxon>Pseudomonadota</taxon>
        <taxon>Betaproteobacteria</taxon>
        <taxon>Burkholderiales</taxon>
        <taxon>Alcaligenaceae</taxon>
        <taxon>Paralcaligenes</taxon>
    </lineage>
</organism>
<dbReference type="GO" id="GO:0020037">
    <property type="term" value="F:heme binding"/>
    <property type="evidence" value="ECO:0007669"/>
    <property type="project" value="InterPro"/>
</dbReference>
<dbReference type="GO" id="GO:0009055">
    <property type="term" value="F:electron transfer activity"/>
    <property type="evidence" value="ECO:0007669"/>
    <property type="project" value="InterPro"/>
</dbReference>
<accession>A0A4R3M875</accession>
<reference evidence="1 2" key="1">
    <citation type="submission" date="2019-03" db="EMBL/GenBank/DDBJ databases">
        <title>Genomic Encyclopedia of Type Strains, Phase IV (KMG-IV): sequencing the most valuable type-strain genomes for metagenomic binning, comparative biology and taxonomic classification.</title>
        <authorList>
            <person name="Goeker M."/>
        </authorList>
    </citation>
    <scope>NUCLEOTIDE SEQUENCE [LARGE SCALE GENOMIC DNA]</scope>
    <source>
        <strain evidence="1 2">DSM 24591</strain>
    </source>
</reference>
<name>A0A4R3M875_9BURK</name>
<dbReference type="EMBL" id="SMAJ01000003">
    <property type="protein sequence ID" value="TCT09570.1"/>
    <property type="molecule type" value="Genomic_DNA"/>
</dbReference>
<evidence type="ECO:0000313" key="2">
    <source>
        <dbReference type="Proteomes" id="UP000295525"/>
    </source>
</evidence>